<dbReference type="PRINTS" id="PR01437">
    <property type="entry name" value="NUOXDRDTASE4"/>
</dbReference>
<dbReference type="EC" id="7.1.1.2" evidence="4 17"/>
<evidence type="ECO:0000256" key="16">
    <source>
        <dbReference type="ARBA" id="ARBA00049551"/>
    </source>
</evidence>
<dbReference type="PANTHER" id="PTHR43507:SF20">
    <property type="entry name" value="NADH-UBIQUINONE OXIDOREDUCTASE CHAIN 4"/>
    <property type="match status" value="1"/>
</dbReference>
<evidence type="ECO:0000259" key="19">
    <source>
        <dbReference type="Pfam" id="PF01059"/>
    </source>
</evidence>
<evidence type="ECO:0000256" key="10">
    <source>
        <dbReference type="ARBA" id="ARBA00022982"/>
    </source>
</evidence>
<dbReference type="AlphaFoldDB" id="A0A343VVN1"/>
<dbReference type="PANTHER" id="PTHR43507">
    <property type="entry name" value="NADH-UBIQUINONE OXIDOREDUCTASE CHAIN 4"/>
    <property type="match status" value="1"/>
</dbReference>
<evidence type="ECO:0000256" key="7">
    <source>
        <dbReference type="ARBA" id="ARBA00022660"/>
    </source>
</evidence>
<feature type="domain" description="NADH:ubiquinone oxidoreductase chain 4 N-terminal" evidence="19">
    <location>
        <begin position="1"/>
        <end position="97"/>
    </location>
</feature>
<feature type="transmembrane region" description="Helical" evidence="17">
    <location>
        <begin position="336"/>
        <end position="357"/>
    </location>
</feature>
<keyword evidence="7 17" id="KW-0679">Respiratory chain</keyword>
<dbReference type="GO" id="GO:0008137">
    <property type="term" value="F:NADH dehydrogenase (ubiquinone) activity"/>
    <property type="evidence" value="ECO:0007669"/>
    <property type="project" value="UniProtKB-UniRule"/>
</dbReference>
<evidence type="ECO:0000256" key="4">
    <source>
        <dbReference type="ARBA" id="ARBA00012944"/>
    </source>
</evidence>
<feature type="transmembrane region" description="Helical" evidence="17">
    <location>
        <begin position="12"/>
        <end position="39"/>
    </location>
</feature>
<keyword evidence="15 17" id="KW-0472">Membrane</keyword>
<evidence type="ECO:0000256" key="15">
    <source>
        <dbReference type="ARBA" id="ARBA00023136"/>
    </source>
</evidence>
<dbReference type="EMBL" id="MG450553">
    <property type="protein sequence ID" value="AVP75023.1"/>
    <property type="molecule type" value="Genomic_DNA"/>
</dbReference>
<evidence type="ECO:0000256" key="6">
    <source>
        <dbReference type="ARBA" id="ARBA00022448"/>
    </source>
</evidence>
<evidence type="ECO:0000259" key="18">
    <source>
        <dbReference type="Pfam" id="PF00361"/>
    </source>
</evidence>
<evidence type="ECO:0000256" key="14">
    <source>
        <dbReference type="ARBA" id="ARBA00023128"/>
    </source>
</evidence>
<proteinExistence type="inferred from homology"/>
<evidence type="ECO:0000256" key="1">
    <source>
        <dbReference type="ARBA" id="ARBA00003257"/>
    </source>
</evidence>
<feature type="transmembrane region" description="Helical" evidence="17">
    <location>
        <begin position="138"/>
        <end position="156"/>
    </location>
</feature>
<evidence type="ECO:0000313" key="20">
    <source>
        <dbReference type="EMBL" id="AVP75023.1"/>
    </source>
</evidence>
<feature type="transmembrane region" description="Helical" evidence="17">
    <location>
        <begin position="176"/>
        <end position="197"/>
    </location>
</feature>
<feature type="transmembrane region" description="Helical" evidence="17">
    <location>
        <begin position="266"/>
        <end position="288"/>
    </location>
</feature>
<dbReference type="InterPro" id="IPR001750">
    <property type="entry name" value="ND/Mrp_TM"/>
</dbReference>
<feature type="transmembrane region" description="Helical" evidence="17">
    <location>
        <begin position="108"/>
        <end position="126"/>
    </location>
</feature>
<keyword evidence="8 17" id="KW-0812">Transmembrane</keyword>
<feature type="transmembrane region" description="Helical" evidence="17">
    <location>
        <begin position="294"/>
        <end position="315"/>
    </location>
</feature>
<accession>A0A343VVN1</accession>
<comment type="catalytic activity">
    <reaction evidence="16 17">
        <text>a ubiquinone + NADH + 5 H(+)(in) = a ubiquinol + NAD(+) + 4 H(+)(out)</text>
        <dbReference type="Rhea" id="RHEA:29091"/>
        <dbReference type="Rhea" id="RHEA-COMP:9565"/>
        <dbReference type="Rhea" id="RHEA-COMP:9566"/>
        <dbReference type="ChEBI" id="CHEBI:15378"/>
        <dbReference type="ChEBI" id="CHEBI:16389"/>
        <dbReference type="ChEBI" id="CHEBI:17976"/>
        <dbReference type="ChEBI" id="CHEBI:57540"/>
        <dbReference type="ChEBI" id="CHEBI:57945"/>
        <dbReference type="EC" id="7.1.1.2"/>
    </reaction>
</comment>
<evidence type="ECO:0000256" key="13">
    <source>
        <dbReference type="ARBA" id="ARBA00023075"/>
    </source>
</evidence>
<dbReference type="GO" id="GO:0031966">
    <property type="term" value="C:mitochondrial membrane"/>
    <property type="evidence" value="ECO:0007669"/>
    <property type="project" value="UniProtKB-SubCell"/>
</dbReference>
<evidence type="ECO:0000256" key="12">
    <source>
        <dbReference type="ARBA" id="ARBA00023027"/>
    </source>
</evidence>
<keyword evidence="13 17" id="KW-0830">Ubiquinone</keyword>
<feature type="domain" description="NADH:quinone oxidoreductase/Mrp antiporter transmembrane" evidence="18">
    <location>
        <begin position="103"/>
        <end position="380"/>
    </location>
</feature>
<evidence type="ECO:0000256" key="3">
    <source>
        <dbReference type="ARBA" id="ARBA00009025"/>
    </source>
</evidence>
<feature type="transmembrane region" description="Helical" evidence="17">
    <location>
        <begin position="416"/>
        <end position="443"/>
    </location>
</feature>
<dbReference type="Pfam" id="PF00361">
    <property type="entry name" value="Proton_antipo_M"/>
    <property type="match status" value="1"/>
</dbReference>
<comment type="similarity">
    <text evidence="3 17">Belongs to the complex I subunit 4 family.</text>
</comment>
<keyword evidence="12 17" id="KW-0520">NAD</keyword>
<dbReference type="GO" id="GO:0015990">
    <property type="term" value="P:electron transport coupled proton transport"/>
    <property type="evidence" value="ECO:0007669"/>
    <property type="project" value="TreeGrafter"/>
</dbReference>
<comment type="function">
    <text evidence="17">Core subunit of the mitochondrial membrane respiratory chain NADH dehydrogenase (Complex I) which catalyzes electron transfer from NADH through the respiratory chain, using ubiquinone as an electron acceptor. Essential for the catalytic activity and assembly of complex I.</text>
</comment>
<keyword evidence="14 17" id="KW-0496">Mitochondrion</keyword>
<evidence type="ECO:0000256" key="9">
    <source>
        <dbReference type="ARBA" id="ARBA00022967"/>
    </source>
</evidence>
<reference evidence="20" key="1">
    <citation type="journal article" date="2017" name="Mitochondrial DNA Part B Resour">
        <title>The complete mitochondrial genome and phylogenetic analysis of Haemaphysalis longicornis Neumann (Acari: Ixodidae).</title>
        <authorList>
            <person name="Geng J."/>
            <person name="Zheng A."/>
            <person name="Zou Z."/>
            <person name="Zhang X."/>
        </authorList>
    </citation>
    <scope>NUCLEOTIDE SEQUENCE</scope>
</reference>
<dbReference type="InterPro" id="IPR003918">
    <property type="entry name" value="NADH_UbQ_OxRdtase"/>
</dbReference>
<evidence type="ECO:0000256" key="17">
    <source>
        <dbReference type="RuleBase" id="RU003297"/>
    </source>
</evidence>
<feature type="transmembrane region" description="Helical" evidence="17">
    <location>
        <begin position="84"/>
        <end position="102"/>
    </location>
</feature>
<keyword evidence="11 17" id="KW-1133">Transmembrane helix</keyword>
<feature type="transmembrane region" description="Helical" evidence="17">
    <location>
        <begin position="369"/>
        <end position="395"/>
    </location>
</feature>
<dbReference type="GO" id="GO:0003954">
    <property type="term" value="F:NADH dehydrogenase activity"/>
    <property type="evidence" value="ECO:0007669"/>
    <property type="project" value="TreeGrafter"/>
</dbReference>
<keyword evidence="10 17" id="KW-0249">Electron transport</keyword>
<keyword evidence="6 17" id="KW-0813">Transport</keyword>
<geneLocation type="mitochondrion" evidence="20"/>
<comment type="subcellular location">
    <subcellularLocation>
        <location evidence="2 17">Mitochondrion membrane</location>
        <topology evidence="2 17">Multi-pass membrane protein</topology>
    </subcellularLocation>
</comment>
<evidence type="ECO:0000256" key="11">
    <source>
        <dbReference type="ARBA" id="ARBA00022989"/>
    </source>
</evidence>
<evidence type="ECO:0000256" key="2">
    <source>
        <dbReference type="ARBA" id="ARBA00004225"/>
    </source>
</evidence>
<protein>
    <recommendedName>
        <fullName evidence="5 17">NADH-ubiquinone oxidoreductase chain 4</fullName>
        <ecNumber evidence="4 17">7.1.1.2</ecNumber>
    </recommendedName>
</protein>
<dbReference type="InterPro" id="IPR000260">
    <property type="entry name" value="NADH4_N"/>
</dbReference>
<feature type="transmembrane region" description="Helical" evidence="17">
    <location>
        <begin position="237"/>
        <end position="259"/>
    </location>
</feature>
<sequence length="446" mass="52448">MLKLILMSMLILCLFMYLAQFQMIVMMISLFIITFFLYYNNMNMISPFFGIDLMSFMLIMLTIWISFLMLLASTYLGVSNNKNFVFYLSMMMFLLIVCFSVLNLLFFYFFFESVLFPIVMIIFGWGSQPERLQAGFYMLMYTLFGSLPLLVMILVFKTSSLMYLFLEYYSLEMGIFFLLMILGFLVKIPVFFFHLWLPKAHVEAPISGSMILAGVLLKLGIYGIYRFKYFYFNEMMNFNYFLMILSLWGSVLVSIYCLFQVDIKSLIAYSSVCHMGIVFSGSINFLFLGSYGSLLLMIGHGLCSSGLFCLANLIYERFFTRSIMMIKGLMKIFPSLSLFWFMFSIVNMSAPLTMNLMGEWFLCIGILKWSLFFIFPIMMMIFMSACYSMYMYSYLNHGSGWLMWSSKSISVREYNLLLLHLIPLFLWFLKMEFFFKWICLISLSLK</sequence>
<dbReference type="Pfam" id="PF01059">
    <property type="entry name" value="Oxidored_q5_N"/>
    <property type="match status" value="1"/>
</dbReference>
<evidence type="ECO:0000256" key="8">
    <source>
        <dbReference type="ARBA" id="ARBA00022692"/>
    </source>
</evidence>
<dbReference type="GO" id="GO:0048039">
    <property type="term" value="F:ubiquinone binding"/>
    <property type="evidence" value="ECO:0007669"/>
    <property type="project" value="TreeGrafter"/>
</dbReference>
<gene>
    <name evidence="20" type="primary">nad4</name>
</gene>
<dbReference type="GO" id="GO:0042773">
    <property type="term" value="P:ATP synthesis coupled electron transport"/>
    <property type="evidence" value="ECO:0007669"/>
    <property type="project" value="InterPro"/>
</dbReference>
<feature type="transmembrane region" description="Helical" evidence="17">
    <location>
        <begin position="45"/>
        <end position="72"/>
    </location>
</feature>
<feature type="transmembrane region" description="Helical" evidence="17">
    <location>
        <begin position="204"/>
        <end position="225"/>
    </location>
</feature>
<organism evidence="20">
    <name type="scientific">Haemaphysalis longicornis</name>
    <name type="common">Bush tick</name>
    <dbReference type="NCBI Taxonomy" id="44386"/>
    <lineage>
        <taxon>Eukaryota</taxon>
        <taxon>Metazoa</taxon>
        <taxon>Ecdysozoa</taxon>
        <taxon>Arthropoda</taxon>
        <taxon>Chelicerata</taxon>
        <taxon>Arachnida</taxon>
        <taxon>Acari</taxon>
        <taxon>Parasitiformes</taxon>
        <taxon>Ixodida</taxon>
        <taxon>Ixodoidea</taxon>
        <taxon>Ixodidae</taxon>
        <taxon>Haemaphysalinae</taxon>
        <taxon>Haemaphysalis</taxon>
    </lineage>
</organism>
<name>A0A343VVN1_HAELO</name>
<evidence type="ECO:0000256" key="5">
    <source>
        <dbReference type="ARBA" id="ARBA00021006"/>
    </source>
</evidence>
<keyword evidence="9" id="KW-1278">Translocase</keyword>
<comment type="function">
    <text evidence="1">Core subunit of the mitochondrial membrane respiratory chain NADH dehydrogenase (Complex I) that is believed to belong to the minimal assembly required for catalysis. Complex I functions in the transfer of electrons from NADH to the respiratory chain. The immediate electron acceptor for the enzyme is believed to be ubiquinone.</text>
</comment>